<gene>
    <name evidence="1" type="ORF">KK083_17010</name>
</gene>
<reference evidence="1 2" key="1">
    <citation type="submission" date="2021-05" db="EMBL/GenBank/DDBJ databases">
        <title>A Polyphasic approach of four new species of the genus Ohtaekwangia: Ohtaekwangia histidinii sp. nov., Ohtaekwangia cretensis sp. nov., Ohtaekwangia indiensis sp. nov., Ohtaekwangia reichenbachii sp. nov. from diverse environment.</title>
        <authorList>
            <person name="Octaviana S."/>
        </authorList>
    </citation>
    <scope>NUCLEOTIDE SEQUENCE [LARGE SCALE GENOMIC DNA]</scope>
    <source>
        <strain evidence="1 2">PWU4</strain>
    </source>
</reference>
<dbReference type="RefSeq" id="WP_254165042.1">
    <property type="nucleotide sequence ID" value="NZ_JAHESF010000016.1"/>
</dbReference>
<evidence type="ECO:0008006" key="3">
    <source>
        <dbReference type="Google" id="ProtNLM"/>
    </source>
</evidence>
<dbReference type="EMBL" id="JAHESF010000016">
    <property type="protein sequence ID" value="MBT1698595.1"/>
    <property type="molecule type" value="Genomic_DNA"/>
</dbReference>
<organism evidence="1 2">
    <name type="scientific">Chryseosolibacter histidini</name>
    <dbReference type="NCBI Taxonomy" id="2782349"/>
    <lineage>
        <taxon>Bacteria</taxon>
        <taxon>Pseudomonadati</taxon>
        <taxon>Bacteroidota</taxon>
        <taxon>Cytophagia</taxon>
        <taxon>Cytophagales</taxon>
        <taxon>Chryseotaleaceae</taxon>
        <taxon>Chryseosolibacter</taxon>
    </lineage>
</organism>
<dbReference type="Proteomes" id="UP001319200">
    <property type="component" value="Unassembled WGS sequence"/>
</dbReference>
<dbReference type="PROSITE" id="PS51257">
    <property type="entry name" value="PROKAR_LIPOPROTEIN"/>
    <property type="match status" value="1"/>
</dbReference>
<dbReference type="AlphaFoldDB" id="A0AAP2DLM0"/>
<sequence>MKNQLKPSDSLRSFILFFSSTFLVATLLLVMACGDDPKPVNEEEVITTMTLTLTPVGGGNSVTLKFYDEDGDGSIQPVKTVSGPLAAYTTYEGLITLLNETATPAGDITAEVKNEASDHLFCFTTSNVNLTVNAKDKDSNNLPLGIETSWVTGAVSTGTVKVVLRHQPGEKTGNCPGGGDTDIEVDFNVTVQ</sequence>
<comment type="caution">
    <text evidence="1">The sequence shown here is derived from an EMBL/GenBank/DDBJ whole genome shotgun (WGS) entry which is preliminary data.</text>
</comment>
<evidence type="ECO:0000313" key="2">
    <source>
        <dbReference type="Proteomes" id="UP001319200"/>
    </source>
</evidence>
<evidence type="ECO:0000313" key="1">
    <source>
        <dbReference type="EMBL" id="MBT1698595.1"/>
    </source>
</evidence>
<accession>A0AAP2DLM0</accession>
<name>A0AAP2DLM0_9BACT</name>
<proteinExistence type="predicted"/>
<keyword evidence="2" id="KW-1185">Reference proteome</keyword>
<protein>
    <recommendedName>
        <fullName evidence="3">Type 1 periplasmic binding fold superfamily protein</fullName>
    </recommendedName>
</protein>